<evidence type="ECO:0000256" key="7">
    <source>
        <dbReference type="ARBA" id="ARBA00023306"/>
    </source>
</evidence>
<evidence type="ECO:0000256" key="2">
    <source>
        <dbReference type="ARBA" id="ARBA00022475"/>
    </source>
</evidence>
<feature type="compositionally biased region" description="Basic and acidic residues" evidence="9">
    <location>
        <begin position="330"/>
        <end position="344"/>
    </location>
</feature>
<comment type="function">
    <text evidence="8">Cell division protein that may be involved in stabilizing or promoting the assembly of the division complex.</text>
</comment>
<dbReference type="EMBL" id="NSGR01000008">
    <property type="protein sequence ID" value="PCH12741.1"/>
    <property type="molecule type" value="Genomic_DNA"/>
</dbReference>
<evidence type="ECO:0000256" key="5">
    <source>
        <dbReference type="ARBA" id="ARBA00022989"/>
    </source>
</evidence>
<evidence type="ECO:0000256" key="3">
    <source>
        <dbReference type="ARBA" id="ARBA00022618"/>
    </source>
</evidence>
<dbReference type="PANTHER" id="PTHR37820">
    <property type="entry name" value="CELL DIVISION PROTEIN DIVIB"/>
    <property type="match status" value="1"/>
</dbReference>
<name>A0A854WMP8_9STRE</name>
<accession>A0A854WMP8</accession>
<evidence type="ECO:0000256" key="6">
    <source>
        <dbReference type="ARBA" id="ARBA00023136"/>
    </source>
</evidence>
<keyword evidence="6 8" id="KW-0472">Membrane</keyword>
<keyword evidence="7 8" id="KW-0131">Cell cycle</keyword>
<dbReference type="Proteomes" id="UP000217465">
    <property type="component" value="Unassembled WGS sequence"/>
</dbReference>
<dbReference type="Pfam" id="PF08478">
    <property type="entry name" value="POTRA_1"/>
    <property type="match status" value="1"/>
</dbReference>
<dbReference type="HAMAP" id="MF_00912">
    <property type="entry name" value="DivIB"/>
    <property type="match status" value="1"/>
</dbReference>
<keyword evidence="2 8" id="KW-1003">Cell membrane</keyword>
<dbReference type="GO" id="GO:0043093">
    <property type="term" value="P:FtsZ-dependent cytokinesis"/>
    <property type="evidence" value="ECO:0007669"/>
    <property type="project" value="UniProtKB-UniRule"/>
</dbReference>
<feature type="region of interest" description="Disordered" evidence="9">
    <location>
        <begin position="56"/>
        <end position="89"/>
    </location>
</feature>
<comment type="caution">
    <text evidence="11">The sequence shown here is derived from an EMBL/GenBank/DDBJ whole genome shotgun (WGS) entry which is preliminary data.</text>
</comment>
<dbReference type="InterPro" id="IPR026580">
    <property type="entry name" value="DivIB"/>
</dbReference>
<evidence type="ECO:0000313" key="11">
    <source>
        <dbReference type="EMBL" id="PCH12741.1"/>
    </source>
</evidence>
<dbReference type="Pfam" id="PF03799">
    <property type="entry name" value="FtsQ_DivIB_C"/>
    <property type="match status" value="1"/>
</dbReference>
<dbReference type="InterPro" id="IPR050487">
    <property type="entry name" value="FtsQ_DivIB"/>
</dbReference>
<dbReference type="InterPro" id="IPR013685">
    <property type="entry name" value="POTRA_FtsQ_type"/>
</dbReference>
<dbReference type="RefSeq" id="WP_096633685.1">
    <property type="nucleotide sequence ID" value="NZ_NSGR01000008.1"/>
</dbReference>
<evidence type="ECO:0000256" key="4">
    <source>
        <dbReference type="ARBA" id="ARBA00022692"/>
    </source>
</evidence>
<dbReference type="Gene3D" id="3.40.50.10960">
    <property type="match status" value="1"/>
</dbReference>
<dbReference type="InterPro" id="IPR005548">
    <property type="entry name" value="Cell_div_FtsQ/DivIB_C"/>
</dbReference>
<dbReference type="PROSITE" id="PS51779">
    <property type="entry name" value="POTRA"/>
    <property type="match status" value="1"/>
</dbReference>
<keyword evidence="3 8" id="KW-0132">Cell division</keyword>
<evidence type="ECO:0000256" key="9">
    <source>
        <dbReference type="SAM" id="MobiDB-lite"/>
    </source>
</evidence>
<dbReference type="PANTHER" id="PTHR37820:SF1">
    <property type="entry name" value="CELL DIVISION PROTEIN FTSQ"/>
    <property type="match status" value="1"/>
</dbReference>
<comment type="similarity">
    <text evidence="8">Belongs to the FtsQ/DivIB family. DivIB subfamily.</text>
</comment>
<proteinExistence type="inferred from homology"/>
<evidence type="ECO:0000259" key="10">
    <source>
        <dbReference type="PROSITE" id="PS51779"/>
    </source>
</evidence>
<sequence length="382" mass="43549">MAKNKKKTPNEPVVLTEWQKRNLEFIEKKKKEAKEDEALREKLRIEKKEQIQQVEKKLESSNETEVTETEEVVESPEKNQKKQKLHKEKKSKTKRQIALIKALPVLLISFLILFISVFLMTPFSKIKDFKADGNSHTSLNSLIKQSDIRDSDYIFTVIKSASKFESNITKTNPWVKDVSIKYSFFNHFTFKVKEYKIIAYAQEKTGFQPILENGVRVKVVKESELPKEYLIINLTNENDIQNLVKTLTRLPEKIVTNIKSVSPANSKSTSDLIVIEMHDGNTVRVPQSQLETKMPYYLKIKKKLKEKSIIDMEVGIYSTTAEIEAQPVKKVDANADANKKEKTQSTDTSNSSSQTASSSQDTTTETSSEAEAPAPAETQIPQ</sequence>
<keyword evidence="4 8" id="KW-0812">Transmembrane</keyword>
<feature type="region of interest" description="Disordered" evidence="9">
    <location>
        <begin position="330"/>
        <end position="382"/>
    </location>
</feature>
<dbReference type="GO" id="GO:0005886">
    <property type="term" value="C:plasma membrane"/>
    <property type="evidence" value="ECO:0007669"/>
    <property type="project" value="UniProtKB-SubCell"/>
</dbReference>
<evidence type="ECO:0000313" key="12">
    <source>
        <dbReference type="Proteomes" id="UP000217465"/>
    </source>
</evidence>
<feature type="domain" description="POTRA" evidence="10">
    <location>
        <begin position="124"/>
        <end position="195"/>
    </location>
</feature>
<feature type="transmembrane region" description="Helical" evidence="8">
    <location>
        <begin position="97"/>
        <end position="120"/>
    </location>
</feature>
<dbReference type="AlphaFoldDB" id="A0A854WMP8"/>
<evidence type="ECO:0000256" key="8">
    <source>
        <dbReference type="HAMAP-Rule" id="MF_00912"/>
    </source>
</evidence>
<dbReference type="InterPro" id="IPR034746">
    <property type="entry name" value="POTRA"/>
</dbReference>
<organism evidence="11 12">
    <name type="scientific">Streptococcus parauberis</name>
    <dbReference type="NCBI Taxonomy" id="1348"/>
    <lineage>
        <taxon>Bacteria</taxon>
        <taxon>Bacillati</taxon>
        <taxon>Bacillota</taxon>
        <taxon>Bacilli</taxon>
        <taxon>Lactobacillales</taxon>
        <taxon>Streptococcaceae</taxon>
        <taxon>Streptococcus</taxon>
    </lineage>
</organism>
<evidence type="ECO:0000256" key="1">
    <source>
        <dbReference type="ARBA" id="ARBA00004370"/>
    </source>
</evidence>
<reference evidence="11 12" key="1">
    <citation type="submission" date="2016-06" db="EMBL/GenBank/DDBJ databases">
        <authorList>
            <person name="Haines A.N."/>
            <person name="Council K.R."/>
        </authorList>
    </citation>
    <scope>NUCLEOTIDE SEQUENCE [LARGE SCALE GENOMIC DNA]</scope>
    <source>
        <strain evidence="11 12">SP158-29</strain>
    </source>
</reference>
<feature type="compositionally biased region" description="Low complexity" evidence="9">
    <location>
        <begin position="345"/>
        <end position="382"/>
    </location>
</feature>
<comment type="subcellular location">
    <subcellularLocation>
        <location evidence="8">Cell membrane</location>
        <topology evidence="8">Single-pass type II membrane protein</topology>
    </subcellularLocation>
    <subcellularLocation>
        <location evidence="1">Membrane</location>
    </subcellularLocation>
    <text evidence="8">Localizes to the division septum.</text>
</comment>
<gene>
    <name evidence="8 11" type="primary">divIB</name>
    <name evidence="11" type="ORF">A9Y57_01460</name>
</gene>
<feature type="compositionally biased region" description="Acidic residues" evidence="9">
    <location>
        <begin position="65"/>
        <end position="74"/>
    </location>
</feature>
<keyword evidence="5 8" id="KW-1133">Transmembrane helix</keyword>
<dbReference type="GO" id="GO:0032153">
    <property type="term" value="C:cell division site"/>
    <property type="evidence" value="ECO:0007669"/>
    <property type="project" value="UniProtKB-UniRule"/>
</dbReference>
<protein>
    <recommendedName>
        <fullName evidence="8">Cell division protein DivIB</fullName>
    </recommendedName>
</protein>